<proteinExistence type="predicted"/>
<evidence type="ECO:0000313" key="3">
    <source>
        <dbReference type="Proteomes" id="UP000290572"/>
    </source>
</evidence>
<gene>
    <name evidence="2" type="ORF">ROHU_032089</name>
</gene>
<evidence type="ECO:0000313" key="2">
    <source>
        <dbReference type="EMBL" id="RXN07889.1"/>
    </source>
</evidence>
<comment type="caution">
    <text evidence="2">The sequence shown here is derived from an EMBL/GenBank/DDBJ whole genome shotgun (WGS) entry which is preliminary data.</text>
</comment>
<organism evidence="2 3">
    <name type="scientific">Labeo rohita</name>
    <name type="common">Indian major carp</name>
    <name type="synonym">Cyprinus rohita</name>
    <dbReference type="NCBI Taxonomy" id="84645"/>
    <lineage>
        <taxon>Eukaryota</taxon>
        <taxon>Metazoa</taxon>
        <taxon>Chordata</taxon>
        <taxon>Craniata</taxon>
        <taxon>Vertebrata</taxon>
        <taxon>Euteleostomi</taxon>
        <taxon>Actinopterygii</taxon>
        <taxon>Neopterygii</taxon>
        <taxon>Teleostei</taxon>
        <taxon>Ostariophysi</taxon>
        <taxon>Cypriniformes</taxon>
        <taxon>Cyprinidae</taxon>
        <taxon>Labeoninae</taxon>
        <taxon>Labeonini</taxon>
        <taxon>Labeo</taxon>
    </lineage>
</organism>
<dbReference type="AlphaFoldDB" id="A0A498LHT0"/>
<dbReference type="Proteomes" id="UP000290572">
    <property type="component" value="Unassembled WGS sequence"/>
</dbReference>
<name>A0A498LHT0_LABRO</name>
<dbReference type="EMBL" id="QBIY01013335">
    <property type="protein sequence ID" value="RXN07889.1"/>
    <property type="molecule type" value="Genomic_DNA"/>
</dbReference>
<keyword evidence="3" id="KW-1185">Reference proteome</keyword>
<feature type="region of interest" description="Disordered" evidence="1">
    <location>
        <begin position="15"/>
        <end position="40"/>
    </location>
</feature>
<protein>
    <submittedName>
        <fullName evidence="2">Uncharacterized protein</fullName>
    </submittedName>
</protein>
<evidence type="ECO:0000256" key="1">
    <source>
        <dbReference type="SAM" id="MobiDB-lite"/>
    </source>
</evidence>
<reference evidence="2 3" key="1">
    <citation type="submission" date="2018-03" db="EMBL/GenBank/DDBJ databases">
        <title>Draft genome sequence of Rohu Carp (Labeo rohita).</title>
        <authorList>
            <person name="Das P."/>
            <person name="Kushwaha B."/>
            <person name="Joshi C.G."/>
            <person name="Kumar D."/>
            <person name="Nagpure N.S."/>
            <person name="Sahoo L."/>
            <person name="Das S.P."/>
            <person name="Bit A."/>
            <person name="Patnaik S."/>
            <person name="Meher P.K."/>
            <person name="Jayasankar P."/>
            <person name="Koringa P.G."/>
            <person name="Patel N.V."/>
            <person name="Hinsu A.T."/>
            <person name="Kumar R."/>
            <person name="Pandey M."/>
            <person name="Agarwal S."/>
            <person name="Srivastava S."/>
            <person name="Singh M."/>
            <person name="Iquebal M.A."/>
            <person name="Jaiswal S."/>
            <person name="Angadi U.B."/>
            <person name="Kumar N."/>
            <person name="Raza M."/>
            <person name="Shah T.M."/>
            <person name="Rai A."/>
            <person name="Jena J.K."/>
        </authorList>
    </citation>
    <scope>NUCLEOTIDE SEQUENCE [LARGE SCALE GENOMIC DNA]</scope>
    <source>
        <strain evidence="2">DASCIFA01</strain>
        <tissue evidence="2">Testis</tissue>
    </source>
</reference>
<sequence length="92" mass="10243">MKHAQMDLRRLRTAESIKNSHIVPHSSPETEPHHDWTSITLQPPDIITNRSVGSISLRRLWSGEPVMSLNAVCVGNTLKVTGVTEGSFREKA</sequence>
<accession>A0A498LHT0</accession>